<dbReference type="InterPro" id="IPR003594">
    <property type="entry name" value="HATPase_dom"/>
</dbReference>
<evidence type="ECO:0000256" key="5">
    <source>
        <dbReference type="ARBA" id="ARBA00022553"/>
    </source>
</evidence>
<comment type="subcellular location">
    <subcellularLocation>
        <location evidence="2">Cell membrane</location>
        <topology evidence="2">Multi-pass membrane protein</topology>
    </subcellularLocation>
</comment>
<feature type="transmembrane region" description="Helical" evidence="14">
    <location>
        <begin position="64"/>
        <end position="86"/>
    </location>
</feature>
<dbReference type="STRING" id="1126833.VN24_20470"/>
<keyword evidence="7 14" id="KW-0812">Transmembrane</keyword>
<keyword evidence="11 14" id="KW-1133">Transmembrane helix</keyword>
<evidence type="ECO:0000256" key="13">
    <source>
        <dbReference type="ARBA" id="ARBA00023136"/>
    </source>
</evidence>
<evidence type="ECO:0000256" key="8">
    <source>
        <dbReference type="ARBA" id="ARBA00022741"/>
    </source>
</evidence>
<keyword evidence="6" id="KW-0808">Transferase</keyword>
<dbReference type="GO" id="GO:0005886">
    <property type="term" value="C:plasma membrane"/>
    <property type="evidence" value="ECO:0007669"/>
    <property type="project" value="UniProtKB-SubCell"/>
</dbReference>
<keyword evidence="4" id="KW-1003">Cell membrane</keyword>
<dbReference type="RefSeq" id="WP_045671931.1">
    <property type="nucleotide sequence ID" value="NZ_CP011058.1"/>
</dbReference>
<keyword evidence="9" id="KW-0418">Kinase</keyword>
<dbReference type="KEGG" id="pbj:VN24_20470"/>
<dbReference type="EC" id="2.7.13.3" evidence="3"/>
<dbReference type="GO" id="GO:0071555">
    <property type="term" value="P:cell wall organization"/>
    <property type="evidence" value="ECO:0007669"/>
    <property type="project" value="InterPro"/>
</dbReference>
<evidence type="ECO:0000256" key="4">
    <source>
        <dbReference type="ARBA" id="ARBA00022475"/>
    </source>
</evidence>
<dbReference type="PANTHER" id="PTHR43065">
    <property type="entry name" value="SENSOR HISTIDINE KINASE"/>
    <property type="match status" value="1"/>
</dbReference>
<proteinExistence type="predicted"/>
<organism evidence="16 17">
    <name type="scientific">Paenibacillus beijingensis</name>
    <dbReference type="NCBI Taxonomy" id="1126833"/>
    <lineage>
        <taxon>Bacteria</taxon>
        <taxon>Bacillati</taxon>
        <taxon>Bacillota</taxon>
        <taxon>Bacilli</taxon>
        <taxon>Bacillales</taxon>
        <taxon>Paenibacillaceae</taxon>
        <taxon>Paenibacillus</taxon>
    </lineage>
</organism>
<dbReference type="EMBL" id="CP011058">
    <property type="protein sequence ID" value="AJY76505.1"/>
    <property type="molecule type" value="Genomic_DNA"/>
</dbReference>
<keyword evidence="17" id="KW-1185">Reference proteome</keyword>
<evidence type="ECO:0000256" key="1">
    <source>
        <dbReference type="ARBA" id="ARBA00000085"/>
    </source>
</evidence>
<feature type="transmembrane region" description="Helical" evidence="14">
    <location>
        <begin position="98"/>
        <end position="115"/>
    </location>
</feature>
<dbReference type="HOGENOM" id="CLU_000445_89_1_9"/>
<keyword evidence="8" id="KW-0547">Nucleotide-binding</keyword>
<dbReference type="SMART" id="SM00387">
    <property type="entry name" value="HATPase_c"/>
    <property type="match status" value="1"/>
</dbReference>
<keyword evidence="12" id="KW-0902">Two-component regulatory system</keyword>
<evidence type="ECO:0000256" key="6">
    <source>
        <dbReference type="ARBA" id="ARBA00022679"/>
    </source>
</evidence>
<evidence type="ECO:0000313" key="17">
    <source>
        <dbReference type="Proteomes" id="UP000032633"/>
    </source>
</evidence>
<feature type="domain" description="Histidine kinase" evidence="15">
    <location>
        <begin position="212"/>
        <end position="416"/>
    </location>
</feature>
<dbReference type="AlphaFoldDB" id="A0A0D5NMV9"/>
<dbReference type="OrthoDB" id="9815750at2"/>
<reference evidence="16 17" key="1">
    <citation type="journal article" date="2015" name="J. Biotechnol.">
        <title>Complete genome sequence of Paenibacillus beijingensis 7188(T) (=DSM 24997(T)), a novel rhizobacterium from jujube garden soil.</title>
        <authorList>
            <person name="Kwak Y."/>
            <person name="Shin J.H."/>
        </authorList>
    </citation>
    <scope>NUCLEOTIDE SEQUENCE [LARGE SCALE GENOMIC DNA]</scope>
    <source>
        <strain evidence="16 17">DSM 24997</strain>
    </source>
</reference>
<dbReference type="InterPro" id="IPR036890">
    <property type="entry name" value="HATPase_C_sf"/>
</dbReference>
<comment type="catalytic activity">
    <reaction evidence="1">
        <text>ATP + protein L-histidine = ADP + protein N-phospho-L-histidine.</text>
        <dbReference type="EC" id="2.7.13.3"/>
    </reaction>
</comment>
<dbReference type="CDD" id="cd00082">
    <property type="entry name" value="HisKA"/>
    <property type="match status" value="1"/>
</dbReference>
<dbReference type="Gene3D" id="1.10.287.130">
    <property type="match status" value="1"/>
</dbReference>
<dbReference type="GO" id="GO:0000155">
    <property type="term" value="F:phosphorelay sensor kinase activity"/>
    <property type="evidence" value="ECO:0007669"/>
    <property type="project" value="InterPro"/>
</dbReference>
<evidence type="ECO:0000256" key="7">
    <source>
        <dbReference type="ARBA" id="ARBA00022692"/>
    </source>
</evidence>
<gene>
    <name evidence="16" type="ORF">VN24_20470</name>
</gene>
<evidence type="ECO:0000256" key="2">
    <source>
        <dbReference type="ARBA" id="ARBA00004651"/>
    </source>
</evidence>
<dbReference type="InterPro" id="IPR004358">
    <property type="entry name" value="Sig_transdc_His_kin-like_C"/>
</dbReference>
<dbReference type="PATRIC" id="fig|1126833.4.peg.4504"/>
<dbReference type="GO" id="GO:0005524">
    <property type="term" value="F:ATP binding"/>
    <property type="evidence" value="ECO:0007669"/>
    <property type="project" value="UniProtKB-KW"/>
</dbReference>
<keyword evidence="13 14" id="KW-0472">Membrane</keyword>
<evidence type="ECO:0000256" key="3">
    <source>
        <dbReference type="ARBA" id="ARBA00012438"/>
    </source>
</evidence>
<sequence length="423" mass="46898">MLIEILFLNVLIVIAPVLLYTAFAERCRHAHSPYVIGLMNGTASSLCLLFSYHELELYWDLRYIPLVLSTVYGGPLAGAINLVMILLTRTYIGGNALWFGYISMSLVFIGPLLAARKVRVLSGNSRIKAVMLVSIYPSFIMLLILVSYPFFNEVQKPADFPLLQTLLVFFVLHMLGAWLSSMLIEFTCERLKMRADIQRAEKMKTLGELAASIAHEVRNPLTVVSGFLQLMRPNEEGKNRQYLNFAMEELARAESIISDYLNFSKPHLTKLELVDLAEILNTIITLLTPMASKNNLFIDSALEERIYVFTDRGQLQQALVNVVKNAIEATPSGGKVNVSSAVVDGQARIIIADSGKGMNKEQLSRIGTLFFSTKEVGTGLGTAVAIRIIETMNGTIDYESEEGAGTTVTITLPLRAEQSYLSL</sequence>
<dbReference type="Proteomes" id="UP000032633">
    <property type="component" value="Chromosome"/>
</dbReference>
<dbReference type="SUPFAM" id="SSF55874">
    <property type="entry name" value="ATPase domain of HSP90 chaperone/DNA topoisomerase II/histidine kinase"/>
    <property type="match status" value="1"/>
</dbReference>
<protein>
    <recommendedName>
        <fullName evidence="3">histidine kinase</fullName>
        <ecNumber evidence="3">2.7.13.3</ecNumber>
    </recommendedName>
</protein>
<dbReference type="InterPro" id="IPR036097">
    <property type="entry name" value="HisK_dim/P_sf"/>
</dbReference>
<dbReference type="Pfam" id="PF00512">
    <property type="entry name" value="HisKA"/>
    <property type="match status" value="1"/>
</dbReference>
<dbReference type="SMART" id="SM00388">
    <property type="entry name" value="HisKA"/>
    <property type="match status" value="1"/>
</dbReference>
<dbReference type="PRINTS" id="PR00344">
    <property type="entry name" value="BCTRLSENSOR"/>
</dbReference>
<accession>A0A0D5NMV9</accession>
<dbReference type="InterPro" id="IPR003661">
    <property type="entry name" value="HisK_dim/P_dom"/>
</dbReference>
<evidence type="ECO:0000256" key="12">
    <source>
        <dbReference type="ARBA" id="ARBA00023012"/>
    </source>
</evidence>
<dbReference type="Gene3D" id="3.30.565.10">
    <property type="entry name" value="Histidine kinase-like ATPase, C-terminal domain"/>
    <property type="match status" value="1"/>
</dbReference>
<feature type="transmembrane region" description="Helical" evidence="14">
    <location>
        <begin position="34"/>
        <end position="52"/>
    </location>
</feature>
<dbReference type="PROSITE" id="PS50109">
    <property type="entry name" value="HIS_KIN"/>
    <property type="match status" value="1"/>
</dbReference>
<evidence type="ECO:0000256" key="11">
    <source>
        <dbReference type="ARBA" id="ARBA00022989"/>
    </source>
</evidence>
<dbReference type="SUPFAM" id="SSF47384">
    <property type="entry name" value="Homodimeric domain of signal transducing histidine kinase"/>
    <property type="match status" value="1"/>
</dbReference>
<dbReference type="Pfam" id="PF07694">
    <property type="entry name" value="5TM-5TMR_LYT"/>
    <property type="match status" value="1"/>
</dbReference>
<dbReference type="InterPro" id="IPR011620">
    <property type="entry name" value="Sig_transdc_His_kinase_LytS_TM"/>
</dbReference>
<dbReference type="InterPro" id="IPR005467">
    <property type="entry name" value="His_kinase_dom"/>
</dbReference>
<reference evidence="17" key="2">
    <citation type="submission" date="2015-03" db="EMBL/GenBank/DDBJ databases">
        <title>Genome sequence of Paenibacillus beijingensis strain DSM 24997T.</title>
        <authorList>
            <person name="Kwak Y."/>
            <person name="Shin J.-H."/>
        </authorList>
    </citation>
    <scope>NUCLEOTIDE SEQUENCE [LARGE SCALE GENOMIC DNA]</scope>
    <source>
        <strain evidence="17">DSM 24997</strain>
    </source>
</reference>
<feature type="transmembrane region" description="Helical" evidence="14">
    <location>
        <begin position="127"/>
        <end position="150"/>
    </location>
</feature>
<name>A0A0D5NMV9_9BACL</name>
<evidence type="ECO:0000313" key="16">
    <source>
        <dbReference type="EMBL" id="AJY76505.1"/>
    </source>
</evidence>
<evidence type="ECO:0000256" key="9">
    <source>
        <dbReference type="ARBA" id="ARBA00022777"/>
    </source>
</evidence>
<evidence type="ECO:0000259" key="15">
    <source>
        <dbReference type="PROSITE" id="PS50109"/>
    </source>
</evidence>
<keyword evidence="10" id="KW-0067">ATP-binding</keyword>
<evidence type="ECO:0000256" key="10">
    <source>
        <dbReference type="ARBA" id="ARBA00022840"/>
    </source>
</evidence>
<dbReference type="Pfam" id="PF02518">
    <property type="entry name" value="HATPase_c"/>
    <property type="match status" value="1"/>
</dbReference>
<evidence type="ECO:0000256" key="14">
    <source>
        <dbReference type="SAM" id="Phobius"/>
    </source>
</evidence>
<dbReference type="PANTHER" id="PTHR43065:SF46">
    <property type="entry name" value="C4-DICARBOXYLATE TRANSPORT SENSOR PROTEIN DCTB"/>
    <property type="match status" value="1"/>
</dbReference>
<keyword evidence="5" id="KW-0597">Phosphoprotein</keyword>
<feature type="transmembrane region" description="Helical" evidence="14">
    <location>
        <begin position="162"/>
        <end position="184"/>
    </location>
</feature>